<protein>
    <recommendedName>
        <fullName evidence="4">Secreted protein</fullName>
    </recommendedName>
</protein>
<evidence type="ECO:0008006" key="4">
    <source>
        <dbReference type="Google" id="ProtNLM"/>
    </source>
</evidence>
<evidence type="ECO:0000256" key="1">
    <source>
        <dbReference type="SAM" id="MobiDB-lite"/>
    </source>
</evidence>
<dbReference type="EMBL" id="JAGSOG010000383">
    <property type="protein sequence ID" value="MBR7839137.1"/>
    <property type="molecule type" value="Genomic_DNA"/>
</dbReference>
<reference evidence="2" key="1">
    <citation type="submission" date="2021-04" db="EMBL/GenBank/DDBJ databases">
        <title>Genome based classification of Actinospica acidithermotolerans sp. nov., an actinobacterium isolated from an Indonesian hot spring.</title>
        <authorList>
            <person name="Kusuma A.B."/>
            <person name="Putra K.E."/>
            <person name="Nafisah S."/>
            <person name="Loh J."/>
            <person name="Nouioui I."/>
            <person name="Goodfellow M."/>
        </authorList>
    </citation>
    <scope>NUCLEOTIDE SEQUENCE</scope>
    <source>
        <strain evidence="2">CSCA 57</strain>
    </source>
</reference>
<proteinExistence type="predicted"/>
<evidence type="ECO:0000313" key="3">
    <source>
        <dbReference type="Proteomes" id="UP000675781"/>
    </source>
</evidence>
<dbReference type="AlphaFoldDB" id="A0A941EZ41"/>
<evidence type="ECO:0000313" key="2">
    <source>
        <dbReference type="EMBL" id="MBR7839137.1"/>
    </source>
</evidence>
<feature type="compositionally biased region" description="Polar residues" evidence="1">
    <location>
        <begin position="205"/>
        <end position="216"/>
    </location>
</feature>
<feature type="region of interest" description="Disordered" evidence="1">
    <location>
        <begin position="205"/>
        <end position="237"/>
    </location>
</feature>
<keyword evidence="3" id="KW-1185">Reference proteome</keyword>
<dbReference type="RefSeq" id="WP_212533577.1">
    <property type="nucleotide sequence ID" value="NZ_JAGSOG010000383.1"/>
</dbReference>
<comment type="caution">
    <text evidence="2">The sequence shown here is derived from an EMBL/GenBank/DDBJ whole genome shotgun (WGS) entry which is preliminary data.</text>
</comment>
<organism evidence="2 3">
    <name type="scientific">Actinospica durhamensis</name>
    <dbReference type="NCBI Taxonomy" id="1508375"/>
    <lineage>
        <taxon>Bacteria</taxon>
        <taxon>Bacillati</taxon>
        <taxon>Actinomycetota</taxon>
        <taxon>Actinomycetes</taxon>
        <taxon>Catenulisporales</taxon>
        <taxon>Actinospicaceae</taxon>
        <taxon>Actinospica</taxon>
    </lineage>
</organism>
<accession>A0A941EZ41</accession>
<sequence length="237" mass="26252">MGLIVAIVVILVLAAAGFWLVRYSPWNSQAEQWLNSTYSTVNARLATRFSRSGRDREKLQRKYGREYDRMLAYHGADHAAVEREIERRERERQALMINPLDPDERTRLTTSWQAAQSGFVDDPGASARSAEQLIGDALSSRGYPVGDPEQQLALASVDHAHSLAEFRDGHDLLTRSHSGAPGVDSTEQLRQAMLHFRVFFEELTGDTNADSGSSRRQPAAIAGADSGGEQQDQEALV</sequence>
<dbReference type="Proteomes" id="UP000675781">
    <property type="component" value="Unassembled WGS sequence"/>
</dbReference>
<gene>
    <name evidence="2" type="ORF">KDL01_38095</name>
</gene>
<name>A0A941EZ41_9ACTN</name>